<feature type="compositionally biased region" description="Pro residues" evidence="1">
    <location>
        <begin position="601"/>
        <end position="610"/>
    </location>
</feature>
<dbReference type="Proteomes" id="UP001172155">
    <property type="component" value="Unassembled WGS sequence"/>
</dbReference>
<reference evidence="3" key="1">
    <citation type="submission" date="2023-06" db="EMBL/GenBank/DDBJ databases">
        <title>Genome-scale phylogeny and comparative genomics of the fungal order Sordariales.</title>
        <authorList>
            <consortium name="Lawrence Berkeley National Laboratory"/>
            <person name="Hensen N."/>
            <person name="Bonometti L."/>
            <person name="Westerberg I."/>
            <person name="Brannstrom I.O."/>
            <person name="Guillou S."/>
            <person name="Cros-Aarteil S."/>
            <person name="Calhoun S."/>
            <person name="Haridas S."/>
            <person name="Kuo A."/>
            <person name="Mondo S."/>
            <person name="Pangilinan J."/>
            <person name="Riley R."/>
            <person name="LaButti K."/>
            <person name="Andreopoulos B."/>
            <person name="Lipzen A."/>
            <person name="Chen C."/>
            <person name="Yanf M."/>
            <person name="Daum C."/>
            <person name="Ng V."/>
            <person name="Clum A."/>
            <person name="Steindorff A."/>
            <person name="Ohm R."/>
            <person name="Martin F."/>
            <person name="Silar P."/>
            <person name="Natvig D."/>
            <person name="Lalanne C."/>
            <person name="Gautier V."/>
            <person name="Ament-velasquez S.L."/>
            <person name="Kruys A."/>
            <person name="Hutchinson M.I."/>
            <person name="Powell A.J."/>
            <person name="Barry K."/>
            <person name="Miller A.N."/>
            <person name="Grigoriev I.V."/>
            <person name="Debuchy R."/>
            <person name="Gladieux P."/>
            <person name="Thoren M.H."/>
            <person name="Johannesson H."/>
        </authorList>
    </citation>
    <scope>NUCLEOTIDE SEQUENCE</scope>
    <source>
        <strain evidence="3">SMH3187-1</strain>
    </source>
</reference>
<dbReference type="EMBL" id="JAUKUD010000001">
    <property type="protein sequence ID" value="KAK0753696.1"/>
    <property type="molecule type" value="Genomic_DNA"/>
</dbReference>
<feature type="compositionally biased region" description="Basic and acidic residues" evidence="1">
    <location>
        <begin position="116"/>
        <end position="130"/>
    </location>
</feature>
<dbReference type="AlphaFoldDB" id="A0AA40FAH9"/>
<evidence type="ECO:0000313" key="4">
    <source>
        <dbReference type="Proteomes" id="UP001172155"/>
    </source>
</evidence>
<feature type="compositionally biased region" description="Basic and acidic residues" evidence="1">
    <location>
        <begin position="806"/>
        <end position="822"/>
    </location>
</feature>
<feature type="region of interest" description="Disordered" evidence="1">
    <location>
        <begin position="795"/>
        <end position="888"/>
    </location>
</feature>
<evidence type="ECO:0000313" key="3">
    <source>
        <dbReference type="EMBL" id="KAK0753696.1"/>
    </source>
</evidence>
<feature type="region of interest" description="Disordered" evidence="1">
    <location>
        <begin position="252"/>
        <end position="295"/>
    </location>
</feature>
<sequence>MSAFKPLKTKSAVGGGPSDLSSHHPKSFASRMAQITLDQEKQKVIQPSSSNVGQEAAKSVDNKAPLNPNFDTKVSDKGPRQFAASSDAADRSKGGRRDCHVDLSDHHPLSFASRKAMMDANREDTPERQASKASSHRGVVIPKPCPSATVPQDPLSNVDVEPRPQVDDGEVRQFRNPIPIRLPASVVLAASRSFAGMVSDARSVVKFVDFDDLPDLIGFVAERCEVSDDDEIDQGYRATKSDTSLRVQGLGLRRTSRGKPARPSSQIWSGIREGERAKRTDGKGGGTVDGREGSGQSVEFGFIPMVLVAEAGSQLAMELSEENYGLETANLSIRLEMCDIGTTAGHQACLSFSQQAMNSDRMINTQHDTTPPATKRSESTVWSVAWLAFLLSIIPVVVLTLSFLAVAGCTSASPGIPDIYLYSLDTVSGGTSLRIGYAGICAVRADSQTTCTTTNAWSSPEGVSAALFQSVPSLQAMKVVISTQSNQVSDHIGDTTVVLIENACASIGGEQSEPTTVTSFSPYCSSVTSTATADSAYFSSSSPESTTTSATTTQPPVLQTLLTLSSPESMSSWSAPPSQENQLTVLPVLTAASPAILPILPTTPPSPPPSSDVGTPREDPSPPPASPDFGLGFDPVQAATLALAYQRAEPPFCVLTIVFFVLALVQFALLRALPHHLPCLRPFVARNKRGIRFVAWILMLVALLMGGLGTEWACWYASRAGSVVEVDPSIGEGGHSARDVEQRFEMRYGGSRALFLLQLFAEMAMLLPVVCTLITTVGVWVLKVQAERGDVEKARNVETGADQEMDNLRLAEEGRSRERREAEEQEGLDDCPSSDSELSRYLQAPPRQSEKCSVISVSLSETHNPEETSAPGQPEPSQPVAAVTHDSTTPVRIHRAWTGTTNSLRFSASQYTCSNFSAPEDTHWCDASPVHVTKGAKMVDITSPRQRGGGGDKGGQNSDNGAGRGSEK</sequence>
<feature type="region of interest" description="Disordered" evidence="1">
    <location>
        <begin position="597"/>
        <end position="629"/>
    </location>
</feature>
<feature type="transmembrane region" description="Helical" evidence="2">
    <location>
        <begin position="693"/>
        <end position="718"/>
    </location>
</feature>
<keyword evidence="2" id="KW-0812">Transmembrane</keyword>
<feature type="transmembrane region" description="Helical" evidence="2">
    <location>
        <begin position="654"/>
        <end position="673"/>
    </location>
</feature>
<feature type="transmembrane region" description="Helical" evidence="2">
    <location>
        <begin position="755"/>
        <end position="782"/>
    </location>
</feature>
<feature type="transmembrane region" description="Helical" evidence="2">
    <location>
        <begin position="384"/>
        <end position="407"/>
    </location>
</feature>
<feature type="region of interest" description="Disordered" evidence="1">
    <location>
        <begin position="536"/>
        <end position="556"/>
    </location>
</feature>
<feature type="compositionally biased region" description="Basic and acidic residues" evidence="1">
    <location>
        <begin position="88"/>
        <end position="108"/>
    </location>
</feature>
<accession>A0AA40FAH9</accession>
<dbReference type="PANTHER" id="PTHR48125">
    <property type="entry name" value="LP07818P1"/>
    <property type="match status" value="1"/>
</dbReference>
<feature type="region of interest" description="Disordered" evidence="1">
    <location>
        <begin position="936"/>
        <end position="968"/>
    </location>
</feature>
<protein>
    <submittedName>
        <fullName evidence="3">Uncharacterized protein</fullName>
    </submittedName>
</protein>
<keyword evidence="4" id="KW-1185">Reference proteome</keyword>
<keyword evidence="2" id="KW-1133">Transmembrane helix</keyword>
<feature type="region of interest" description="Disordered" evidence="1">
    <location>
        <begin position="42"/>
        <end position="164"/>
    </location>
</feature>
<evidence type="ECO:0000256" key="1">
    <source>
        <dbReference type="SAM" id="MobiDB-lite"/>
    </source>
</evidence>
<name>A0AA40FAH9_9PEZI</name>
<keyword evidence="2" id="KW-0472">Membrane</keyword>
<dbReference type="PANTHER" id="PTHR48125:SF12">
    <property type="entry name" value="AT HOOK TRANSCRIPTION FACTOR FAMILY-RELATED"/>
    <property type="match status" value="1"/>
</dbReference>
<gene>
    <name evidence="3" type="ORF">B0T18DRAFT_452966</name>
</gene>
<evidence type="ECO:0000256" key="2">
    <source>
        <dbReference type="SAM" id="Phobius"/>
    </source>
</evidence>
<feature type="region of interest" description="Disordered" evidence="1">
    <location>
        <begin position="1"/>
        <end position="30"/>
    </location>
</feature>
<organism evidence="3 4">
    <name type="scientific">Schizothecium vesticola</name>
    <dbReference type="NCBI Taxonomy" id="314040"/>
    <lineage>
        <taxon>Eukaryota</taxon>
        <taxon>Fungi</taxon>
        <taxon>Dikarya</taxon>
        <taxon>Ascomycota</taxon>
        <taxon>Pezizomycotina</taxon>
        <taxon>Sordariomycetes</taxon>
        <taxon>Sordariomycetidae</taxon>
        <taxon>Sordariales</taxon>
        <taxon>Schizotheciaceae</taxon>
        <taxon>Schizothecium</taxon>
    </lineage>
</organism>
<comment type="caution">
    <text evidence="3">The sequence shown here is derived from an EMBL/GenBank/DDBJ whole genome shotgun (WGS) entry which is preliminary data.</text>
</comment>
<feature type="compositionally biased region" description="Basic and acidic residues" evidence="1">
    <location>
        <begin position="272"/>
        <end position="282"/>
    </location>
</feature>
<proteinExistence type="predicted"/>